<dbReference type="Gene3D" id="2.40.170.20">
    <property type="entry name" value="TonB-dependent receptor, beta-barrel domain"/>
    <property type="match status" value="1"/>
</dbReference>
<organism evidence="9 10">
    <name type="scientific">Terriglobus roseus (strain DSM 18391 / NRRL B-41598 / KBS 63)</name>
    <dbReference type="NCBI Taxonomy" id="926566"/>
    <lineage>
        <taxon>Bacteria</taxon>
        <taxon>Pseudomonadati</taxon>
        <taxon>Acidobacteriota</taxon>
        <taxon>Terriglobia</taxon>
        <taxon>Terriglobales</taxon>
        <taxon>Acidobacteriaceae</taxon>
        <taxon>Terriglobus</taxon>
    </lineage>
</organism>
<reference evidence="9 10" key="1">
    <citation type="submission" date="2012-06" db="EMBL/GenBank/DDBJ databases">
        <title>Complete genome of Terriglobus roseus DSM 18391.</title>
        <authorList>
            <consortium name="US DOE Joint Genome Institute (JGI-PGF)"/>
            <person name="Lucas S."/>
            <person name="Copeland A."/>
            <person name="Lapidus A."/>
            <person name="Glavina del Rio T."/>
            <person name="Dalin E."/>
            <person name="Tice H."/>
            <person name="Bruce D."/>
            <person name="Goodwin L."/>
            <person name="Pitluck S."/>
            <person name="Peters L."/>
            <person name="Mikhailova N."/>
            <person name="Munk A.C.C."/>
            <person name="Kyrpides N."/>
            <person name="Mavromatis K."/>
            <person name="Ivanova N."/>
            <person name="Brettin T."/>
            <person name="Detter J.C."/>
            <person name="Han C."/>
            <person name="Larimer F."/>
            <person name="Land M."/>
            <person name="Hauser L."/>
            <person name="Markowitz V."/>
            <person name="Cheng J.-F."/>
            <person name="Hugenholtz P."/>
            <person name="Woyke T."/>
            <person name="Wu D."/>
            <person name="Brambilla E."/>
            <person name="Klenk H.-P."/>
            <person name="Eisen J.A."/>
        </authorList>
    </citation>
    <scope>NUCLEOTIDE SEQUENCE [LARGE SCALE GENOMIC DNA]</scope>
    <source>
        <strain evidence="10">DSM 18391 / NRRL B-41598 / KBS 63</strain>
    </source>
</reference>
<dbReference type="InterPro" id="IPR057601">
    <property type="entry name" value="Oar-like_b-barrel"/>
</dbReference>
<dbReference type="RefSeq" id="WP_014784006.1">
    <property type="nucleotide sequence ID" value="NC_018014.1"/>
</dbReference>
<name>I3ZB19_TERRK</name>
<feature type="signal peptide" evidence="7">
    <location>
        <begin position="1"/>
        <end position="27"/>
    </location>
</feature>
<keyword evidence="3" id="KW-1134">Transmembrane beta strand</keyword>
<gene>
    <name evidence="9" type="ordered locus">Terro_0086</name>
</gene>
<dbReference type="OrthoDB" id="97893at2"/>
<evidence type="ECO:0000259" key="8">
    <source>
        <dbReference type="Pfam" id="PF25183"/>
    </source>
</evidence>
<evidence type="ECO:0000256" key="2">
    <source>
        <dbReference type="ARBA" id="ARBA00022448"/>
    </source>
</evidence>
<evidence type="ECO:0000256" key="6">
    <source>
        <dbReference type="ARBA" id="ARBA00023237"/>
    </source>
</evidence>
<dbReference type="Pfam" id="PF13620">
    <property type="entry name" value="CarboxypepD_reg"/>
    <property type="match status" value="1"/>
</dbReference>
<dbReference type="SUPFAM" id="SSF49464">
    <property type="entry name" value="Carboxypeptidase regulatory domain-like"/>
    <property type="match status" value="1"/>
</dbReference>
<keyword evidence="7" id="KW-0732">Signal</keyword>
<feature type="domain" description="TonB-dependent transporter Oar-like beta-barrel" evidence="8">
    <location>
        <begin position="245"/>
        <end position="1129"/>
    </location>
</feature>
<dbReference type="HOGENOM" id="CLU_006298_0_0_0"/>
<keyword evidence="6" id="KW-0998">Cell outer membrane</keyword>
<evidence type="ECO:0000256" key="4">
    <source>
        <dbReference type="ARBA" id="ARBA00022692"/>
    </source>
</evidence>
<feature type="chain" id="PRO_5003684859" description="TonB-dependent transporter Oar-like beta-barrel domain-containing protein" evidence="7">
    <location>
        <begin position="28"/>
        <end position="1136"/>
    </location>
</feature>
<dbReference type="PATRIC" id="fig|926566.3.peg.84"/>
<dbReference type="GO" id="GO:0044718">
    <property type="term" value="P:siderophore transmembrane transport"/>
    <property type="evidence" value="ECO:0007669"/>
    <property type="project" value="TreeGrafter"/>
</dbReference>
<keyword evidence="5" id="KW-0472">Membrane</keyword>
<dbReference type="InterPro" id="IPR039426">
    <property type="entry name" value="TonB-dep_rcpt-like"/>
</dbReference>
<dbReference type="GO" id="GO:0015344">
    <property type="term" value="F:siderophore uptake transmembrane transporter activity"/>
    <property type="evidence" value="ECO:0007669"/>
    <property type="project" value="TreeGrafter"/>
</dbReference>
<dbReference type="PANTHER" id="PTHR30069">
    <property type="entry name" value="TONB-DEPENDENT OUTER MEMBRANE RECEPTOR"/>
    <property type="match status" value="1"/>
</dbReference>
<dbReference type="KEGG" id="trs:Terro_0086"/>
<evidence type="ECO:0000313" key="10">
    <source>
        <dbReference type="Proteomes" id="UP000006056"/>
    </source>
</evidence>
<evidence type="ECO:0000256" key="7">
    <source>
        <dbReference type="SAM" id="SignalP"/>
    </source>
</evidence>
<proteinExistence type="predicted"/>
<keyword evidence="10" id="KW-1185">Reference proteome</keyword>
<dbReference type="InterPro" id="IPR008969">
    <property type="entry name" value="CarboxyPept-like_regulatory"/>
</dbReference>
<dbReference type="Gene3D" id="2.60.40.1120">
    <property type="entry name" value="Carboxypeptidase-like, regulatory domain"/>
    <property type="match status" value="1"/>
</dbReference>
<evidence type="ECO:0000256" key="5">
    <source>
        <dbReference type="ARBA" id="ARBA00023136"/>
    </source>
</evidence>
<sequence>MTHQKFVRSLAFACVLSAAALGSAAHAQSAVDGAVGGTVHDATGAIVPSAQITVTNNGTNASQTVKSDDQGYFRAIHLQPGSYTIEISAPGFGGYKSSAVVVQVGLLTNVDSNLAPAGTTTEVTVTSEVPAINTTSPDFNTVIDLQILGNLPVNNYRWSSYAALTPGVVSNTDGFGLLSFRGQSVLQNNITIDGADNNQAFFGEERGRTRAGYSTAQSSIQEFQVNTSNYTVEYGRAVGGVVNSITKSGTNKFHGDLYFRDRDAGWGTKSPTTVLTTQNSSGAFVSNVIKPKDWRKQFGGSIGGPILRDKLFFFFAGDRFIRNFPGTGIATSPASFFATPDAVLPAGKVCGQTNPTTGGTNPAAPSTIDAAACTLATNLSNAGIVTSYAQAVTRYTGGLADLNTMLGPVPRTGEQTILFPKVDWQINGRNRASFEVNRLNWASPAGIQTQATNNYATRSFGDDFVKLTFGVAKLDTTITNSLVNQLRYQYGRDFEYEFAQTPSTPYEQNNLLRNGAGNYTNPLGLPPAVFITNGFNFGTATFLQRSKYPDERRWQVADTANWSRGSHNVKFGVDYLHTYDLSTNLRTQYGSFSYNNPQSYFTDLILGQSTNPAVQVRAKNYNSYQQAFGPLSFDFVTHDIGVFAQDEWKASPRLSITYGVRYELQLLPQTFAGVPVNGTSFGSSAIAQTGQMPSDKNNIAPRVGFAFDPTGNGKTSIRGGFGIFYGRTINSTIYSALTSTGNLNQVNGQPVSQATFNYTSTQAGAPSFPQIVGSIGTAGAAPASTFFQPGFQNPYSEQFDLSIQHDLGWHTMIGASYIGALGRKMPNFVDANLPTPTNNVTYSVADATGAGPLAAGRQFSTRFYQRGTGANCTQNGPNSFANSGRPNGCFGAITAIISQAASSYHAVVVEAKHQFYQGLSFNVNYTYSHALDNGVNSTTFTSTNAFTDPLNPSLDYGNSDNNVPHRLVAYAVYTTPKFVHGPLGYLLNSYEIAPSFAGQSGLPYSAASSGTPTTARGDNGAALSALGGGVNGSNGAFRIPILGRNTFRLPRTWVADLRLSKRFDIRDNMNFELLIESFNILNHYNTTQVNTSAYNVTTSATGNSLVYNSAFGTRTAVNSNLAYSPRQVQVGARFHF</sequence>
<accession>I3ZB19</accession>
<dbReference type="PANTHER" id="PTHR30069:SF46">
    <property type="entry name" value="OAR PROTEIN"/>
    <property type="match status" value="1"/>
</dbReference>
<keyword evidence="4" id="KW-0812">Transmembrane</keyword>
<dbReference type="SUPFAM" id="SSF56935">
    <property type="entry name" value="Porins"/>
    <property type="match status" value="1"/>
</dbReference>
<dbReference type="eggNOG" id="COG4771">
    <property type="taxonomic scope" value="Bacteria"/>
</dbReference>
<dbReference type="STRING" id="926566.Terro_0086"/>
<dbReference type="GO" id="GO:0009279">
    <property type="term" value="C:cell outer membrane"/>
    <property type="evidence" value="ECO:0007669"/>
    <property type="project" value="UniProtKB-SubCell"/>
</dbReference>
<evidence type="ECO:0000256" key="1">
    <source>
        <dbReference type="ARBA" id="ARBA00004571"/>
    </source>
</evidence>
<dbReference type="Pfam" id="PF25183">
    <property type="entry name" value="OMP_b-brl_4"/>
    <property type="match status" value="1"/>
</dbReference>
<dbReference type="AlphaFoldDB" id="I3ZB19"/>
<comment type="subcellular location">
    <subcellularLocation>
        <location evidence="1">Cell outer membrane</location>
        <topology evidence="1">Multi-pass membrane protein</topology>
    </subcellularLocation>
</comment>
<evidence type="ECO:0000313" key="9">
    <source>
        <dbReference type="EMBL" id="AFL86437.1"/>
    </source>
</evidence>
<evidence type="ECO:0000256" key="3">
    <source>
        <dbReference type="ARBA" id="ARBA00022452"/>
    </source>
</evidence>
<dbReference type="InterPro" id="IPR036942">
    <property type="entry name" value="Beta-barrel_TonB_sf"/>
</dbReference>
<dbReference type="Proteomes" id="UP000006056">
    <property type="component" value="Chromosome"/>
</dbReference>
<keyword evidence="2" id="KW-0813">Transport</keyword>
<dbReference type="EMBL" id="CP003379">
    <property type="protein sequence ID" value="AFL86437.1"/>
    <property type="molecule type" value="Genomic_DNA"/>
</dbReference>
<protein>
    <recommendedName>
        <fullName evidence="8">TonB-dependent transporter Oar-like beta-barrel domain-containing protein</fullName>
    </recommendedName>
</protein>